<dbReference type="Gene3D" id="1.20.1180.10">
    <property type="entry name" value="Udp N-acetylglucosamine O-acyltransferase, C-terminal domain"/>
    <property type="match status" value="1"/>
</dbReference>
<dbReference type="GO" id="GO:0009245">
    <property type="term" value="P:lipid A biosynthetic process"/>
    <property type="evidence" value="ECO:0007669"/>
    <property type="project" value="UniProtKB-KW"/>
</dbReference>
<dbReference type="OrthoDB" id="9807278at2"/>
<evidence type="ECO:0000259" key="6">
    <source>
        <dbReference type="Pfam" id="PF13720"/>
    </source>
</evidence>
<dbReference type="STRING" id="886293.Sinac_3720"/>
<dbReference type="Gene3D" id="2.160.10.10">
    <property type="entry name" value="Hexapeptide repeat proteins"/>
    <property type="match status" value="1"/>
</dbReference>
<keyword evidence="4" id="KW-0443">Lipid metabolism</keyword>
<dbReference type="Proteomes" id="UP000010798">
    <property type="component" value="Chromosome"/>
</dbReference>
<dbReference type="InterPro" id="IPR010137">
    <property type="entry name" value="Lipid_A_LpxA"/>
</dbReference>
<dbReference type="InterPro" id="IPR001451">
    <property type="entry name" value="Hexapep"/>
</dbReference>
<dbReference type="PANTHER" id="PTHR43480">
    <property type="entry name" value="ACYL-[ACYL-CARRIER-PROTEIN]--UDP-N-ACETYLGLUCOSAMINE O-ACYLTRANSFERASE"/>
    <property type="match status" value="1"/>
</dbReference>
<dbReference type="KEGG" id="saci:Sinac_3720"/>
<keyword evidence="1" id="KW-0444">Lipid biosynthesis</keyword>
<reference evidence="7 8" key="1">
    <citation type="submission" date="2012-02" db="EMBL/GenBank/DDBJ databases">
        <title>Complete sequence of chromosome of Singulisphaera acidiphila DSM 18658.</title>
        <authorList>
            <consortium name="US DOE Joint Genome Institute (JGI-PGF)"/>
            <person name="Lucas S."/>
            <person name="Copeland A."/>
            <person name="Lapidus A."/>
            <person name="Glavina del Rio T."/>
            <person name="Dalin E."/>
            <person name="Tice H."/>
            <person name="Bruce D."/>
            <person name="Goodwin L."/>
            <person name="Pitluck S."/>
            <person name="Peters L."/>
            <person name="Ovchinnikova G."/>
            <person name="Chertkov O."/>
            <person name="Kyrpides N."/>
            <person name="Mavromatis K."/>
            <person name="Ivanova N."/>
            <person name="Brettin T."/>
            <person name="Detter J.C."/>
            <person name="Han C."/>
            <person name="Larimer F."/>
            <person name="Land M."/>
            <person name="Hauser L."/>
            <person name="Markowitz V."/>
            <person name="Cheng J.-F."/>
            <person name="Hugenholtz P."/>
            <person name="Woyke T."/>
            <person name="Wu D."/>
            <person name="Tindall B."/>
            <person name="Pomrenke H."/>
            <person name="Brambilla E."/>
            <person name="Klenk H.-P."/>
            <person name="Eisen J.A."/>
        </authorList>
    </citation>
    <scope>NUCLEOTIDE SEQUENCE [LARGE SCALE GENOMIC DNA]</scope>
    <source>
        <strain evidence="8">ATCC BAA-1392 / DSM 18658 / VKM B-2454 / MOB10</strain>
    </source>
</reference>
<dbReference type="SUPFAM" id="SSF51161">
    <property type="entry name" value="Trimeric LpxA-like enzymes"/>
    <property type="match status" value="1"/>
</dbReference>
<sequence length="273" mass="29516">MMLTMSELIHPTVILDPQAEIAPDVQIGPYSIIEGPVRIGPGCVIEGHVALSGPLEMGRDNFVGHGAVLGKSPQHKGYQGEQTWLRIGDGNVFREQVTVHRGTEQGGGETRIGDRNLFMVGSHLGHDCRVGDGCTLINGALVAGHVVLQDHCILSGHSAVQQRVRIGRLAMIGGLGSTTKDIPPFLLHQGYNCTSHLNLVGLRRAGFPVATINSLREAFRILFKEGRPLNCALDRIEADLGTVAEVNEFVGFIRESTLGINPARGNDRKHRSY</sequence>
<keyword evidence="5 7" id="KW-0012">Acyltransferase</keyword>
<dbReference type="EMBL" id="CP003364">
    <property type="protein sequence ID" value="AGA27959.1"/>
    <property type="molecule type" value="Genomic_DNA"/>
</dbReference>
<feature type="domain" description="UDP N-acetylglucosamine O-acyltransferase C-terminal" evidence="6">
    <location>
        <begin position="181"/>
        <end position="260"/>
    </location>
</feature>
<keyword evidence="3 7" id="KW-0808">Transferase</keyword>
<gene>
    <name evidence="7" type="ordered locus">Sinac_3720</name>
</gene>
<accession>L0DF09</accession>
<dbReference type="InterPro" id="IPR029098">
    <property type="entry name" value="Acetyltransf_C"/>
</dbReference>
<evidence type="ECO:0000313" key="8">
    <source>
        <dbReference type="Proteomes" id="UP000010798"/>
    </source>
</evidence>
<keyword evidence="8" id="KW-1185">Reference proteome</keyword>
<dbReference type="eggNOG" id="COG1043">
    <property type="taxonomic scope" value="Bacteria"/>
</dbReference>
<evidence type="ECO:0000313" key="7">
    <source>
        <dbReference type="EMBL" id="AGA27959.1"/>
    </source>
</evidence>
<organism evidence="7 8">
    <name type="scientific">Singulisphaera acidiphila (strain ATCC BAA-1392 / DSM 18658 / VKM B-2454 / MOB10)</name>
    <dbReference type="NCBI Taxonomy" id="886293"/>
    <lineage>
        <taxon>Bacteria</taxon>
        <taxon>Pseudomonadati</taxon>
        <taxon>Planctomycetota</taxon>
        <taxon>Planctomycetia</taxon>
        <taxon>Isosphaerales</taxon>
        <taxon>Isosphaeraceae</taxon>
        <taxon>Singulisphaera</taxon>
    </lineage>
</organism>
<evidence type="ECO:0000256" key="5">
    <source>
        <dbReference type="ARBA" id="ARBA00023315"/>
    </source>
</evidence>
<dbReference type="Pfam" id="PF13720">
    <property type="entry name" value="Acetyltransf_11"/>
    <property type="match status" value="1"/>
</dbReference>
<keyword evidence="2" id="KW-0441">Lipid A biosynthesis</keyword>
<dbReference type="CDD" id="cd03351">
    <property type="entry name" value="LbH_UDP-GlcNAc_AT"/>
    <property type="match status" value="1"/>
</dbReference>
<dbReference type="NCBIfam" id="TIGR01852">
    <property type="entry name" value="lipid_A_lpxA"/>
    <property type="match status" value="1"/>
</dbReference>
<dbReference type="HOGENOM" id="CLU_061249_0_0_0"/>
<dbReference type="InterPro" id="IPR037157">
    <property type="entry name" value="Acetyltransf_C_sf"/>
</dbReference>
<protein>
    <submittedName>
        <fullName evidence="7">Acyl-(Acyl-carrier-protein)--UDP-N-acetylglucosamine O-acyltransferase</fullName>
    </submittedName>
</protein>
<evidence type="ECO:0000256" key="1">
    <source>
        <dbReference type="ARBA" id="ARBA00022516"/>
    </source>
</evidence>
<dbReference type="Pfam" id="PF00132">
    <property type="entry name" value="Hexapep"/>
    <property type="match status" value="1"/>
</dbReference>
<evidence type="ECO:0000256" key="4">
    <source>
        <dbReference type="ARBA" id="ARBA00023098"/>
    </source>
</evidence>
<proteinExistence type="predicted"/>
<name>L0DF09_SINAD</name>
<dbReference type="GO" id="GO:0008780">
    <property type="term" value="F:acyl-[acyl-carrier-protein]-UDP-N-acetylglucosamine O-acyltransferase activity"/>
    <property type="evidence" value="ECO:0007669"/>
    <property type="project" value="InterPro"/>
</dbReference>
<dbReference type="PANTHER" id="PTHR43480:SF1">
    <property type="entry name" value="ACYL-[ACYL-CARRIER-PROTEIN]--UDP-N-ACETYLGLUCOSAMINE O-ACYLTRANSFERASE, MITOCHONDRIAL-RELATED"/>
    <property type="match status" value="1"/>
</dbReference>
<evidence type="ECO:0000256" key="3">
    <source>
        <dbReference type="ARBA" id="ARBA00022679"/>
    </source>
</evidence>
<dbReference type="InterPro" id="IPR011004">
    <property type="entry name" value="Trimer_LpxA-like_sf"/>
</dbReference>
<dbReference type="GO" id="GO:0016020">
    <property type="term" value="C:membrane"/>
    <property type="evidence" value="ECO:0007669"/>
    <property type="project" value="GOC"/>
</dbReference>
<dbReference type="NCBIfam" id="NF003657">
    <property type="entry name" value="PRK05289.1"/>
    <property type="match status" value="1"/>
</dbReference>
<dbReference type="RefSeq" id="WP_015247098.1">
    <property type="nucleotide sequence ID" value="NC_019892.1"/>
</dbReference>
<dbReference type="AlphaFoldDB" id="L0DF09"/>
<dbReference type="PIRSF" id="PIRSF000456">
    <property type="entry name" value="UDP-GlcNAc_acltr"/>
    <property type="match status" value="1"/>
</dbReference>
<evidence type="ECO:0000256" key="2">
    <source>
        <dbReference type="ARBA" id="ARBA00022556"/>
    </source>
</evidence>